<dbReference type="PANTHER" id="PTHR10696:SF56">
    <property type="entry name" value="TAUD_TFDA-LIKE DOMAIN-CONTAINING PROTEIN"/>
    <property type="match status" value="1"/>
</dbReference>
<dbReference type="EMBL" id="AP023355">
    <property type="protein sequence ID" value="BCJ33852.1"/>
    <property type="molecule type" value="Genomic_DNA"/>
</dbReference>
<keyword evidence="7" id="KW-1185">Reference proteome</keyword>
<gene>
    <name evidence="6" type="ORF">Athai_13550</name>
</gene>
<comment type="cofactor">
    <cofactor evidence="1">
        <name>Fe(2+)</name>
        <dbReference type="ChEBI" id="CHEBI:29033"/>
    </cofactor>
</comment>
<accession>A0A7R7DLL6</accession>
<protein>
    <submittedName>
        <fullName evidence="6">Syringomycin biosynthesis enzyme</fullName>
    </submittedName>
</protein>
<dbReference type="SUPFAM" id="SSF51197">
    <property type="entry name" value="Clavaminate synthase-like"/>
    <property type="match status" value="1"/>
</dbReference>
<dbReference type="Proteomes" id="UP000611640">
    <property type="component" value="Chromosome"/>
</dbReference>
<dbReference type="InterPro" id="IPR003819">
    <property type="entry name" value="TauD/TfdA-like"/>
</dbReference>
<dbReference type="InterPro" id="IPR042098">
    <property type="entry name" value="TauD-like_sf"/>
</dbReference>
<keyword evidence="2" id="KW-0560">Oxidoreductase</keyword>
<evidence type="ECO:0000256" key="2">
    <source>
        <dbReference type="ARBA" id="ARBA00023002"/>
    </source>
</evidence>
<dbReference type="AlphaFoldDB" id="A0A7R7DLL6"/>
<evidence type="ECO:0000313" key="7">
    <source>
        <dbReference type="Proteomes" id="UP000611640"/>
    </source>
</evidence>
<dbReference type="InterPro" id="IPR050411">
    <property type="entry name" value="AlphaKG_dependent_hydroxylases"/>
</dbReference>
<name>A0A7R7DLL6_9ACTN</name>
<reference evidence="6 7" key="1">
    <citation type="submission" date="2020-08" db="EMBL/GenBank/DDBJ databases">
        <title>Whole genome shotgun sequence of Actinocatenispora thailandica NBRC 105041.</title>
        <authorList>
            <person name="Komaki H."/>
            <person name="Tamura T."/>
        </authorList>
    </citation>
    <scope>NUCLEOTIDE SEQUENCE [LARGE SCALE GENOMIC DNA]</scope>
    <source>
        <strain evidence="6 7">NBRC 105041</strain>
    </source>
</reference>
<proteinExistence type="predicted"/>
<feature type="domain" description="TauD/TfdA-like" evidence="5">
    <location>
        <begin position="29"/>
        <end position="310"/>
    </location>
</feature>
<keyword evidence="3" id="KW-0408">Iron</keyword>
<organism evidence="6 7">
    <name type="scientific">Actinocatenispora thailandica</name>
    <dbReference type="NCBI Taxonomy" id="227318"/>
    <lineage>
        <taxon>Bacteria</taxon>
        <taxon>Bacillati</taxon>
        <taxon>Actinomycetota</taxon>
        <taxon>Actinomycetes</taxon>
        <taxon>Micromonosporales</taxon>
        <taxon>Micromonosporaceae</taxon>
        <taxon>Actinocatenispora</taxon>
    </lineage>
</organism>
<dbReference type="GO" id="GO:0016491">
    <property type="term" value="F:oxidoreductase activity"/>
    <property type="evidence" value="ECO:0007669"/>
    <property type="project" value="UniProtKB-KW"/>
</dbReference>
<evidence type="ECO:0000256" key="1">
    <source>
        <dbReference type="ARBA" id="ARBA00001954"/>
    </source>
</evidence>
<dbReference type="KEGG" id="atl:Athai_13550"/>
<evidence type="ECO:0000256" key="4">
    <source>
        <dbReference type="ARBA" id="ARBA00023194"/>
    </source>
</evidence>
<dbReference type="RefSeq" id="WP_203960676.1">
    <property type="nucleotide sequence ID" value="NZ_AP023355.1"/>
</dbReference>
<sequence>MARLLLGNGTTTISLFDAAGSAGDATGEIATRDVAADVEKALTTHGAALLRGFGVDSPTELKSVARLVGGPLYAHNQEHDPVTADGMVQTPVFYPPDRKLLWHNENSFNLTWPLRLLFCCVTAPDEGGETPVADSRSVLRQLDKSIVVRFTERGVRYVRNYNDGVGLDWRKIFGTDDRAEVERRCAAERMECSWSADGTLRTLATRPAVVRHPVTGELSWFNQAQHWHPSCLDAETREALLSLYDRADLPRDCQYGDGSPIEDSVMAEILAVYEGLEYAFQWRVGDVLAIDNVLIAHARNPYSGPRRLLVALADMRGFDEARES</sequence>
<keyword evidence="4" id="KW-0045">Antibiotic biosynthesis</keyword>
<evidence type="ECO:0000313" key="6">
    <source>
        <dbReference type="EMBL" id="BCJ33852.1"/>
    </source>
</evidence>
<dbReference type="PANTHER" id="PTHR10696">
    <property type="entry name" value="GAMMA-BUTYROBETAINE HYDROXYLASE-RELATED"/>
    <property type="match status" value="1"/>
</dbReference>
<dbReference type="Gene3D" id="3.60.130.10">
    <property type="entry name" value="Clavaminate synthase-like"/>
    <property type="match status" value="1"/>
</dbReference>
<evidence type="ECO:0000256" key="3">
    <source>
        <dbReference type="ARBA" id="ARBA00023004"/>
    </source>
</evidence>
<dbReference type="GO" id="GO:0017000">
    <property type="term" value="P:antibiotic biosynthetic process"/>
    <property type="evidence" value="ECO:0007669"/>
    <property type="project" value="UniProtKB-KW"/>
</dbReference>
<dbReference type="Pfam" id="PF02668">
    <property type="entry name" value="TauD"/>
    <property type="match status" value="1"/>
</dbReference>
<evidence type="ECO:0000259" key="5">
    <source>
        <dbReference type="Pfam" id="PF02668"/>
    </source>
</evidence>